<evidence type="ECO:0000313" key="11">
    <source>
        <dbReference type="WBParaSite" id="DME_0000999701-mRNA-1"/>
    </source>
</evidence>
<evidence type="ECO:0000313" key="10">
    <source>
        <dbReference type="Proteomes" id="UP000274756"/>
    </source>
</evidence>
<dbReference type="OrthoDB" id="10069833at2759"/>
<dbReference type="Gene3D" id="2.30.29.30">
    <property type="entry name" value="Pleckstrin-homology domain (PH domain)/Phosphotyrosine-binding domain (PTB)"/>
    <property type="match status" value="1"/>
</dbReference>
<dbReference type="PANTHER" id="PTHR47695">
    <property type="entry name" value="PID DOMAIN-CONTAINING PROTEIN"/>
    <property type="match status" value="1"/>
</dbReference>
<feature type="region of interest" description="Disordered" evidence="6">
    <location>
        <begin position="361"/>
        <end position="383"/>
    </location>
</feature>
<proteinExistence type="predicted"/>
<evidence type="ECO:0000256" key="4">
    <source>
        <dbReference type="ARBA" id="ARBA00022553"/>
    </source>
</evidence>
<reference evidence="11" key="1">
    <citation type="submission" date="2017-02" db="UniProtKB">
        <authorList>
            <consortium name="WormBaseParasite"/>
        </authorList>
    </citation>
    <scope>IDENTIFICATION</scope>
</reference>
<reference evidence="8 10" key="2">
    <citation type="submission" date="2018-11" db="EMBL/GenBank/DDBJ databases">
        <authorList>
            <consortium name="Pathogen Informatics"/>
        </authorList>
    </citation>
    <scope>NUCLEOTIDE SEQUENCE [LARGE SCALE GENOMIC DNA]</scope>
</reference>
<keyword evidence="10" id="KW-1185">Reference proteome</keyword>
<name>A0A0N4UPU3_DRAME</name>
<feature type="compositionally biased region" description="Polar residues" evidence="6">
    <location>
        <begin position="12"/>
        <end position="23"/>
    </location>
</feature>
<gene>
    <name evidence="8" type="ORF">DME_LOCUS3537</name>
</gene>
<dbReference type="Proteomes" id="UP000274756">
    <property type="component" value="Unassembled WGS sequence"/>
</dbReference>
<keyword evidence="5" id="KW-0221">Differentiation</keyword>
<protein>
    <submittedName>
        <fullName evidence="11">PID domain-containing protein</fullName>
    </submittedName>
</protein>
<dbReference type="AlphaFoldDB" id="A0A0N4UPU3"/>
<feature type="region of interest" description="Disordered" evidence="6">
    <location>
        <begin position="1"/>
        <end position="30"/>
    </location>
</feature>
<dbReference type="PANTHER" id="PTHR47695:SF3">
    <property type="entry name" value="PID DOMAIN-CONTAINING PROTEIN"/>
    <property type="match status" value="1"/>
</dbReference>
<dbReference type="SUPFAM" id="SSF50729">
    <property type="entry name" value="PH domain-like"/>
    <property type="match status" value="1"/>
</dbReference>
<feature type="compositionally biased region" description="Basic and acidic residues" evidence="6">
    <location>
        <begin position="1"/>
        <end position="11"/>
    </location>
</feature>
<evidence type="ECO:0000259" key="7">
    <source>
        <dbReference type="PROSITE" id="PS01179"/>
    </source>
</evidence>
<dbReference type="WBParaSite" id="DME_0000999701-mRNA-1">
    <property type="protein sequence ID" value="DME_0000999701-mRNA-1"/>
    <property type="gene ID" value="DME_0000999701"/>
</dbReference>
<dbReference type="GO" id="GO:0030154">
    <property type="term" value="P:cell differentiation"/>
    <property type="evidence" value="ECO:0007669"/>
    <property type="project" value="UniProtKB-KW"/>
</dbReference>
<dbReference type="Proteomes" id="UP000038040">
    <property type="component" value="Unplaced"/>
</dbReference>
<organism evidence="9 11">
    <name type="scientific">Dracunculus medinensis</name>
    <name type="common">Guinea worm</name>
    <dbReference type="NCBI Taxonomy" id="318479"/>
    <lineage>
        <taxon>Eukaryota</taxon>
        <taxon>Metazoa</taxon>
        <taxon>Ecdysozoa</taxon>
        <taxon>Nematoda</taxon>
        <taxon>Chromadorea</taxon>
        <taxon>Rhabditida</taxon>
        <taxon>Spirurina</taxon>
        <taxon>Dracunculoidea</taxon>
        <taxon>Dracunculidae</taxon>
        <taxon>Dracunculus</taxon>
    </lineage>
</organism>
<keyword evidence="4" id="KW-0597">Phosphoprotein</keyword>
<dbReference type="CDD" id="cd01215">
    <property type="entry name" value="PTB_Dab"/>
    <property type="match status" value="1"/>
</dbReference>
<dbReference type="GO" id="GO:0005737">
    <property type="term" value="C:cytoplasm"/>
    <property type="evidence" value="ECO:0007669"/>
    <property type="project" value="UniProtKB-SubCell"/>
</dbReference>
<evidence type="ECO:0000313" key="9">
    <source>
        <dbReference type="Proteomes" id="UP000038040"/>
    </source>
</evidence>
<evidence type="ECO:0000256" key="3">
    <source>
        <dbReference type="ARBA" id="ARBA00022490"/>
    </source>
</evidence>
<keyword evidence="3" id="KW-0963">Cytoplasm</keyword>
<feature type="domain" description="PID" evidence="7">
    <location>
        <begin position="54"/>
        <end position="186"/>
    </location>
</feature>
<dbReference type="STRING" id="318479.A0A0N4UPU3"/>
<dbReference type="SMART" id="SM00462">
    <property type="entry name" value="PTB"/>
    <property type="match status" value="1"/>
</dbReference>
<evidence type="ECO:0000256" key="6">
    <source>
        <dbReference type="SAM" id="MobiDB-lite"/>
    </source>
</evidence>
<dbReference type="PROSITE" id="PS01179">
    <property type="entry name" value="PID"/>
    <property type="match status" value="1"/>
</dbReference>
<evidence type="ECO:0000256" key="5">
    <source>
        <dbReference type="ARBA" id="ARBA00022782"/>
    </source>
</evidence>
<evidence type="ECO:0000313" key="8">
    <source>
        <dbReference type="EMBL" id="VDN53564.1"/>
    </source>
</evidence>
<dbReference type="InterPro" id="IPR011993">
    <property type="entry name" value="PH-like_dom_sf"/>
</dbReference>
<accession>A0A0N4UPU3</accession>
<dbReference type="Pfam" id="PF00640">
    <property type="entry name" value="PID"/>
    <property type="match status" value="1"/>
</dbReference>
<dbReference type="InterPro" id="IPR006020">
    <property type="entry name" value="PTB/PI_dom"/>
</dbReference>
<keyword evidence="2" id="KW-0217">Developmental protein</keyword>
<dbReference type="InterPro" id="IPR048561">
    <property type="entry name" value="Dab_PTB"/>
</dbReference>
<feature type="compositionally biased region" description="Polar residues" evidence="6">
    <location>
        <begin position="361"/>
        <end position="381"/>
    </location>
</feature>
<dbReference type="EMBL" id="UYYG01000146">
    <property type="protein sequence ID" value="VDN53564.1"/>
    <property type="molecule type" value="Genomic_DNA"/>
</dbReference>
<evidence type="ECO:0000256" key="1">
    <source>
        <dbReference type="ARBA" id="ARBA00004496"/>
    </source>
</evidence>
<evidence type="ECO:0000256" key="2">
    <source>
        <dbReference type="ARBA" id="ARBA00022473"/>
    </source>
</evidence>
<comment type="subcellular location">
    <subcellularLocation>
        <location evidence="1">Cytoplasm</location>
    </subcellularLocation>
</comment>
<sequence>MVGQQRMKESTSDLCTENGSFGSPGSPKSRLAMLKRSSTKSKATINNDPFRFQGDGVDFKGKFIGVRDVTEARGDTMCAEAMRLAKAAVKSSGQHKQRIVLNISIDGLKIKDEKSQMTLYNFPVSRISFIARDTTDARAFGFIFGASDNKYKFYAVLSIRDMFQIVFEMKKAHLAQVKQKQEEQQKKDQPVVENGVRIDNGVAVADLLDLESELHNIEQGVNQLQNIPTFAEDSWPNADAFSTTLQPSFPPPAFAPYGAIPTAFSNTPVDPFGDSFNPNSALPSAISSYQMASAWPHISSVHSAPNFQSIPFSETNPFSFSYNLAQHNGQNGAMPSDPFDTHSAQQIIKESLAQRQINSVNWPTNENSVPPSHNENRSQWTEPRKVTSLEEAFTKLVDMDSLVSGPDIKKNPFEDLLNPPKVPIAAMANNRTSCMPARSAVPTLVCPGASNDPFNDDFFN</sequence>